<name>A0AAC9IWQ0_VIRHA</name>
<dbReference type="PROSITE" id="PS51257">
    <property type="entry name" value="PROKAR_LIPOPROTEIN"/>
    <property type="match status" value="1"/>
</dbReference>
<feature type="signal peptide" evidence="2">
    <location>
        <begin position="1"/>
        <end position="24"/>
    </location>
</feature>
<dbReference type="RefSeq" id="WP_071648177.1">
    <property type="nucleotide sequence ID" value="NZ_CP017962.1"/>
</dbReference>
<dbReference type="CDD" id="cd07381">
    <property type="entry name" value="MPP_CapA"/>
    <property type="match status" value="1"/>
</dbReference>
<dbReference type="PANTHER" id="PTHR33393">
    <property type="entry name" value="POLYGLUTAMINE SYNTHESIS ACCESSORY PROTEIN RV0574C-RELATED"/>
    <property type="match status" value="1"/>
</dbReference>
<dbReference type="KEGG" id="vhl:BME96_02235"/>
<comment type="similarity">
    <text evidence="1">Belongs to the CapA family.</text>
</comment>
<dbReference type="SUPFAM" id="SSF56300">
    <property type="entry name" value="Metallo-dependent phosphatases"/>
    <property type="match status" value="1"/>
</dbReference>
<dbReference type="SMART" id="SM00854">
    <property type="entry name" value="PGA_cap"/>
    <property type="match status" value="1"/>
</dbReference>
<dbReference type="InterPro" id="IPR019079">
    <property type="entry name" value="Capsule_synth_CapA"/>
</dbReference>
<dbReference type="InterPro" id="IPR029052">
    <property type="entry name" value="Metallo-depent_PP-like"/>
</dbReference>
<evidence type="ECO:0000256" key="1">
    <source>
        <dbReference type="ARBA" id="ARBA00005662"/>
    </source>
</evidence>
<dbReference type="AlphaFoldDB" id="A0AAC9IWQ0"/>
<evidence type="ECO:0000256" key="2">
    <source>
        <dbReference type="SAM" id="SignalP"/>
    </source>
</evidence>
<evidence type="ECO:0000259" key="3">
    <source>
        <dbReference type="SMART" id="SM00854"/>
    </source>
</evidence>
<evidence type="ECO:0000313" key="5">
    <source>
        <dbReference type="Proteomes" id="UP000182945"/>
    </source>
</evidence>
<gene>
    <name evidence="4" type="ORF">BME96_02235</name>
</gene>
<dbReference type="Pfam" id="PF09587">
    <property type="entry name" value="PGA_cap"/>
    <property type="match status" value="1"/>
</dbReference>
<dbReference type="PANTHER" id="PTHR33393:SF12">
    <property type="entry name" value="CAPSULE BIOSYNTHESIS PROTEIN CAPA"/>
    <property type="match status" value="1"/>
</dbReference>
<proteinExistence type="inferred from homology"/>
<dbReference type="InterPro" id="IPR052169">
    <property type="entry name" value="CW_Biosynth-Accessory"/>
</dbReference>
<reference evidence="4 5" key="1">
    <citation type="submission" date="2016-11" db="EMBL/GenBank/DDBJ databases">
        <title>Complete genome sequencing of Virgibacillus halodenitrificans PDB-F2.</title>
        <authorList>
            <person name="Sun Z."/>
            <person name="Zhou Y."/>
            <person name="Li H."/>
        </authorList>
    </citation>
    <scope>NUCLEOTIDE SEQUENCE [LARGE SCALE GENOMIC DNA]</scope>
    <source>
        <strain evidence="4 5">PDB-F2</strain>
    </source>
</reference>
<dbReference type="GeneID" id="71513199"/>
<accession>A0AAC9IWQ0</accession>
<sequence>MAIKKSIYFPVVLLLMLFLAGCQGSNPDTQVENHKKKDTYLSEKDKMNKQITLSAVGDILIHDRVYDDARVKDTFNFMPMLDRVDSYLKASSVTFANQETMVGGEEIGLSGYPRFNSPYQIGEALKKAGVDVVSLANNHTLDHGEEAIHNAINYWKEIDMMYTGAYESKADQEKLRIYETNEDISLAFLAYTYGTNGMTEPKNKDYLVNQIDEQQIATEIAEAEKQADVVVLSLHFGDEYERLPNERQKDLVQFAADQGADIILGHHPHVLQPVEWVEGKGGKRSFVIYSLGNFLSGQDEFYRRIGGVLTLTLTKEEKKGEEAKVKISNPQFLPTFVTFTNESDYKVVPMYQLKETDLPDAKKHYNEIKDHMTRWMEELQFPEQ</sequence>
<feature type="domain" description="Capsule synthesis protein CapA" evidence="3">
    <location>
        <begin position="52"/>
        <end position="298"/>
    </location>
</feature>
<dbReference type="Gene3D" id="3.60.21.10">
    <property type="match status" value="1"/>
</dbReference>
<dbReference type="Proteomes" id="UP000182945">
    <property type="component" value="Chromosome"/>
</dbReference>
<dbReference type="EMBL" id="CP017962">
    <property type="protein sequence ID" value="APC47083.1"/>
    <property type="molecule type" value="Genomic_DNA"/>
</dbReference>
<feature type="chain" id="PRO_5042137290" evidence="2">
    <location>
        <begin position="25"/>
        <end position="384"/>
    </location>
</feature>
<organism evidence="4 5">
    <name type="scientific">Virgibacillus halodenitrificans</name>
    <name type="common">Bacillus halodenitrificans</name>
    <dbReference type="NCBI Taxonomy" id="1482"/>
    <lineage>
        <taxon>Bacteria</taxon>
        <taxon>Bacillati</taxon>
        <taxon>Bacillota</taxon>
        <taxon>Bacilli</taxon>
        <taxon>Bacillales</taxon>
        <taxon>Bacillaceae</taxon>
        <taxon>Virgibacillus</taxon>
    </lineage>
</organism>
<evidence type="ECO:0000313" key="4">
    <source>
        <dbReference type="EMBL" id="APC47083.1"/>
    </source>
</evidence>
<keyword evidence="2" id="KW-0732">Signal</keyword>
<protein>
    <submittedName>
        <fullName evidence="4">Capsular biosynthesis protein</fullName>
    </submittedName>
</protein>